<feature type="region of interest" description="Disordered" evidence="1">
    <location>
        <begin position="1"/>
        <end position="29"/>
    </location>
</feature>
<gene>
    <name evidence="2" type="ORF">AVEN_137369_1</name>
</gene>
<dbReference type="AlphaFoldDB" id="A0A4Y2E163"/>
<protein>
    <submittedName>
        <fullName evidence="2">Uncharacterized protein</fullName>
    </submittedName>
</protein>
<name>A0A4Y2E163_ARAVE</name>
<dbReference type="Proteomes" id="UP000499080">
    <property type="component" value="Unassembled WGS sequence"/>
</dbReference>
<evidence type="ECO:0000313" key="2">
    <source>
        <dbReference type="EMBL" id="GBM22059.1"/>
    </source>
</evidence>
<sequence length="92" mass="10779">MVEQYHTEWRPGWPRSRRIPGSKSDSTENPSCIGPVACEILRRVSNILPMVWCGSLERWCQPRFRRRHLITVRNSEIRPKIALVLLRNGTLI</sequence>
<reference evidence="2 3" key="1">
    <citation type="journal article" date="2019" name="Sci. Rep.">
        <title>Orb-weaving spider Araneus ventricosus genome elucidates the spidroin gene catalogue.</title>
        <authorList>
            <person name="Kono N."/>
            <person name="Nakamura H."/>
            <person name="Ohtoshi R."/>
            <person name="Moran D.A.P."/>
            <person name="Shinohara A."/>
            <person name="Yoshida Y."/>
            <person name="Fujiwara M."/>
            <person name="Mori M."/>
            <person name="Tomita M."/>
            <person name="Arakawa K."/>
        </authorList>
    </citation>
    <scope>NUCLEOTIDE SEQUENCE [LARGE SCALE GENOMIC DNA]</scope>
</reference>
<dbReference type="EMBL" id="BGPR01000473">
    <property type="protein sequence ID" value="GBM22059.1"/>
    <property type="molecule type" value="Genomic_DNA"/>
</dbReference>
<evidence type="ECO:0000313" key="3">
    <source>
        <dbReference type="Proteomes" id="UP000499080"/>
    </source>
</evidence>
<proteinExistence type="predicted"/>
<keyword evidence="3" id="KW-1185">Reference proteome</keyword>
<accession>A0A4Y2E163</accession>
<comment type="caution">
    <text evidence="2">The sequence shown here is derived from an EMBL/GenBank/DDBJ whole genome shotgun (WGS) entry which is preliminary data.</text>
</comment>
<evidence type="ECO:0000256" key="1">
    <source>
        <dbReference type="SAM" id="MobiDB-lite"/>
    </source>
</evidence>
<organism evidence="2 3">
    <name type="scientific">Araneus ventricosus</name>
    <name type="common">Orbweaver spider</name>
    <name type="synonym">Epeira ventricosa</name>
    <dbReference type="NCBI Taxonomy" id="182803"/>
    <lineage>
        <taxon>Eukaryota</taxon>
        <taxon>Metazoa</taxon>
        <taxon>Ecdysozoa</taxon>
        <taxon>Arthropoda</taxon>
        <taxon>Chelicerata</taxon>
        <taxon>Arachnida</taxon>
        <taxon>Araneae</taxon>
        <taxon>Araneomorphae</taxon>
        <taxon>Entelegynae</taxon>
        <taxon>Araneoidea</taxon>
        <taxon>Araneidae</taxon>
        <taxon>Araneus</taxon>
    </lineage>
</organism>